<keyword evidence="2" id="KW-0812">Transmembrane</keyword>
<dbReference type="OMA" id="HAFEHHS"/>
<evidence type="ECO:0000256" key="1">
    <source>
        <dbReference type="SAM" id="MobiDB-lite"/>
    </source>
</evidence>
<keyword evidence="4" id="KW-1185">Reference proteome</keyword>
<reference evidence="3" key="2">
    <citation type="submission" date="2018-04" db="EMBL/GenBank/DDBJ databases">
        <title>OnivRS2 (Oryza nivara Reference Sequence Version 2).</title>
        <authorList>
            <person name="Zhang J."/>
            <person name="Kudrna D."/>
            <person name="Lee S."/>
            <person name="Talag J."/>
            <person name="Rajasekar S."/>
            <person name="Welchert J."/>
            <person name="Hsing Y.-I."/>
            <person name="Wing R.A."/>
        </authorList>
    </citation>
    <scope>NUCLEOTIDE SEQUENCE [LARGE SCALE GENOMIC DNA]</scope>
    <source>
        <strain evidence="3">SL10</strain>
    </source>
</reference>
<sequence length="102" mass="10654">MALRRGNTAARASDRVGGEGDGGAMADCCSLIEFLHAFEHHSRAVDSAVACSSRSRRTGSSSCGSPTAFCDHLPMAVVNAVVLLSVFAALGFLVVPYVKLRI</sequence>
<organism evidence="3">
    <name type="scientific">Oryza nivara</name>
    <name type="common">Indian wild rice</name>
    <name type="synonym">Oryza sativa f. spontanea</name>
    <dbReference type="NCBI Taxonomy" id="4536"/>
    <lineage>
        <taxon>Eukaryota</taxon>
        <taxon>Viridiplantae</taxon>
        <taxon>Streptophyta</taxon>
        <taxon>Embryophyta</taxon>
        <taxon>Tracheophyta</taxon>
        <taxon>Spermatophyta</taxon>
        <taxon>Magnoliopsida</taxon>
        <taxon>Liliopsida</taxon>
        <taxon>Poales</taxon>
        <taxon>Poaceae</taxon>
        <taxon>BOP clade</taxon>
        <taxon>Oryzoideae</taxon>
        <taxon>Oryzeae</taxon>
        <taxon>Oryzinae</taxon>
        <taxon>Oryza</taxon>
    </lineage>
</organism>
<dbReference type="Proteomes" id="UP000006591">
    <property type="component" value="Chromosome 3"/>
</dbReference>
<dbReference type="Gramene" id="ONIVA03G06820.1">
    <property type="protein sequence ID" value="ONIVA03G06820.1"/>
    <property type="gene ID" value="ONIVA03G06820"/>
</dbReference>
<name>A0A0E0GI18_ORYNI</name>
<feature type="transmembrane region" description="Helical" evidence="2">
    <location>
        <begin position="76"/>
        <end position="98"/>
    </location>
</feature>
<proteinExistence type="predicted"/>
<reference evidence="3" key="1">
    <citation type="submission" date="2015-04" db="UniProtKB">
        <authorList>
            <consortium name="EnsemblPlants"/>
        </authorList>
    </citation>
    <scope>IDENTIFICATION</scope>
    <source>
        <strain evidence="3">SL10</strain>
    </source>
</reference>
<dbReference type="PANTHER" id="PTHR46996">
    <property type="entry name" value="OS05G0488500 PROTEIN"/>
    <property type="match status" value="1"/>
</dbReference>
<evidence type="ECO:0000313" key="4">
    <source>
        <dbReference type="Proteomes" id="UP000006591"/>
    </source>
</evidence>
<evidence type="ECO:0000313" key="3">
    <source>
        <dbReference type="EnsemblPlants" id="ONIVA03G06820.1"/>
    </source>
</evidence>
<dbReference type="AlphaFoldDB" id="A0A0E0GI18"/>
<keyword evidence="2" id="KW-0472">Membrane</keyword>
<accession>A0A0E0GI18</accession>
<protein>
    <submittedName>
        <fullName evidence="3">Uncharacterized protein</fullName>
    </submittedName>
</protein>
<feature type="region of interest" description="Disordered" evidence="1">
    <location>
        <begin position="1"/>
        <end position="22"/>
    </location>
</feature>
<dbReference type="EnsemblPlants" id="ONIVA03G06820.1">
    <property type="protein sequence ID" value="ONIVA03G06820.1"/>
    <property type="gene ID" value="ONIVA03G06820"/>
</dbReference>
<dbReference type="PANTHER" id="PTHR46996:SF3">
    <property type="entry name" value="OS01G0815100 PROTEIN"/>
    <property type="match status" value="1"/>
</dbReference>
<dbReference type="HOGENOM" id="CLU_169251_0_0_1"/>
<evidence type="ECO:0000256" key="2">
    <source>
        <dbReference type="SAM" id="Phobius"/>
    </source>
</evidence>
<keyword evidence="2" id="KW-1133">Transmembrane helix</keyword>